<gene>
    <name evidence="3" type="ORF">KP004_05785</name>
</gene>
<evidence type="ECO:0000313" key="3">
    <source>
        <dbReference type="EMBL" id="QWV94688.1"/>
    </source>
</evidence>
<evidence type="ECO:0000256" key="1">
    <source>
        <dbReference type="SAM" id="MobiDB-lite"/>
    </source>
</evidence>
<reference evidence="3 4" key="1">
    <citation type="submission" date="2021-06" db="EMBL/GenBank/DDBJ databases">
        <title>Gemonas diversity in paddy soil.</title>
        <authorList>
            <person name="Liu G."/>
        </authorList>
    </citation>
    <scope>NUCLEOTIDE SEQUENCE [LARGE SCALE GENOMIC DNA]</scope>
    <source>
        <strain evidence="3 4">RG10</strain>
    </source>
</reference>
<dbReference type="Proteomes" id="UP000683557">
    <property type="component" value="Chromosome"/>
</dbReference>
<keyword evidence="2" id="KW-0732">Signal</keyword>
<evidence type="ECO:0008006" key="5">
    <source>
        <dbReference type="Google" id="ProtNLM"/>
    </source>
</evidence>
<evidence type="ECO:0000256" key="2">
    <source>
        <dbReference type="SAM" id="SignalP"/>
    </source>
</evidence>
<dbReference type="EMBL" id="CP076723">
    <property type="protein sequence ID" value="QWV94688.1"/>
    <property type="molecule type" value="Genomic_DNA"/>
</dbReference>
<name>A0ABX8J8B6_9BACT</name>
<proteinExistence type="predicted"/>
<organism evidence="3 4">
    <name type="scientific">Geomonas oryzisoli</name>
    <dbReference type="NCBI Taxonomy" id="2847992"/>
    <lineage>
        <taxon>Bacteria</taxon>
        <taxon>Pseudomonadati</taxon>
        <taxon>Thermodesulfobacteriota</taxon>
        <taxon>Desulfuromonadia</taxon>
        <taxon>Geobacterales</taxon>
        <taxon>Geobacteraceae</taxon>
        <taxon>Geomonas</taxon>
    </lineage>
</organism>
<feature type="signal peptide" evidence="2">
    <location>
        <begin position="1"/>
        <end position="20"/>
    </location>
</feature>
<sequence>MKMLALSALLLLISYGPARADDCDCQPFEYEQLMNMPIGEIKAKMDQYERLKQVYLHGGSTNCYYTCVTGYESLHDARVEKEREQLKARAARRAAEQESVPQRRPLFPEPDSRPSRLSGPASP</sequence>
<dbReference type="RefSeq" id="WP_216801413.1">
    <property type="nucleotide sequence ID" value="NZ_CP076723.1"/>
</dbReference>
<keyword evidence="4" id="KW-1185">Reference proteome</keyword>
<feature type="region of interest" description="Disordered" evidence="1">
    <location>
        <begin position="85"/>
        <end position="123"/>
    </location>
</feature>
<accession>A0ABX8J8B6</accession>
<evidence type="ECO:0000313" key="4">
    <source>
        <dbReference type="Proteomes" id="UP000683557"/>
    </source>
</evidence>
<feature type="chain" id="PRO_5045266068" description="Secreted protein" evidence="2">
    <location>
        <begin position="21"/>
        <end position="123"/>
    </location>
</feature>
<protein>
    <recommendedName>
        <fullName evidence="5">Secreted protein</fullName>
    </recommendedName>
</protein>